<sequence>MASKGAVNLTHRLTSESTITTAAREVKNLWPFIVGLGATGYIMLQIGLSCTKEDIENSKFANPNKHH</sequence>
<comment type="caution">
    <text evidence="1">The sequence shown here is derived from an EMBL/GenBank/DDBJ whole genome shotgun (WGS) entry which is preliminary data.</text>
</comment>
<dbReference type="EMBL" id="CAXHTA020000021">
    <property type="protein sequence ID" value="CAL5230092.1"/>
    <property type="molecule type" value="Genomic_DNA"/>
</dbReference>
<accession>A0ABP1GDX3</accession>
<reference evidence="1 2" key="1">
    <citation type="submission" date="2024-06" db="EMBL/GenBank/DDBJ databases">
        <authorList>
            <person name="Kraege A."/>
            <person name="Thomma B."/>
        </authorList>
    </citation>
    <scope>NUCLEOTIDE SEQUENCE [LARGE SCALE GENOMIC DNA]</scope>
</reference>
<gene>
    <name evidence="1" type="primary">g13549</name>
    <name evidence="1" type="ORF">VP750_LOCUS11998</name>
</gene>
<dbReference type="Proteomes" id="UP001497392">
    <property type="component" value="Unassembled WGS sequence"/>
</dbReference>
<name>A0ABP1GDX3_9CHLO</name>
<proteinExistence type="predicted"/>
<organism evidence="1 2">
    <name type="scientific">Coccomyxa viridis</name>
    <dbReference type="NCBI Taxonomy" id="1274662"/>
    <lineage>
        <taxon>Eukaryota</taxon>
        <taxon>Viridiplantae</taxon>
        <taxon>Chlorophyta</taxon>
        <taxon>core chlorophytes</taxon>
        <taxon>Trebouxiophyceae</taxon>
        <taxon>Trebouxiophyceae incertae sedis</taxon>
        <taxon>Coccomyxaceae</taxon>
        <taxon>Coccomyxa</taxon>
    </lineage>
</organism>
<keyword evidence="2" id="KW-1185">Reference proteome</keyword>
<protein>
    <submittedName>
        <fullName evidence="1">G13549 protein</fullName>
    </submittedName>
</protein>
<evidence type="ECO:0000313" key="1">
    <source>
        <dbReference type="EMBL" id="CAL5230092.1"/>
    </source>
</evidence>
<evidence type="ECO:0000313" key="2">
    <source>
        <dbReference type="Proteomes" id="UP001497392"/>
    </source>
</evidence>